<keyword evidence="3" id="KW-1185">Reference proteome</keyword>
<protein>
    <recommendedName>
        <fullName evidence="1">DUF4842 domain-containing protein</fullName>
    </recommendedName>
</protein>
<dbReference type="InterPro" id="IPR031025">
    <property type="entry name" value="LruC_dom"/>
</dbReference>
<dbReference type="Proteomes" id="UP000176037">
    <property type="component" value="Unassembled WGS sequence"/>
</dbReference>
<evidence type="ECO:0000313" key="3">
    <source>
        <dbReference type="Proteomes" id="UP000176037"/>
    </source>
</evidence>
<dbReference type="InterPro" id="IPR032295">
    <property type="entry name" value="DUF4842"/>
</dbReference>
<dbReference type="Pfam" id="PF16130">
    <property type="entry name" value="DUF4842"/>
    <property type="match status" value="1"/>
</dbReference>
<gene>
    <name evidence="2" type="ORF">BFC17_01590</name>
</gene>
<accession>A0A1E8FBX1</accession>
<feature type="domain" description="DUF4842" evidence="1">
    <location>
        <begin position="297"/>
        <end position="516"/>
    </location>
</feature>
<dbReference type="RefSeq" id="WP_070177370.1">
    <property type="nucleotide sequence ID" value="NZ_BMJR01000002.1"/>
</dbReference>
<reference evidence="2 3" key="1">
    <citation type="submission" date="2016-09" db="EMBL/GenBank/DDBJ databases">
        <title>Alteromonas lipolytica, a new species isolated from sea water.</title>
        <authorList>
            <person name="Wu Y.-H."/>
            <person name="Cheng H."/>
            <person name="Xu X.-W."/>
        </authorList>
    </citation>
    <scope>NUCLEOTIDE SEQUENCE [LARGE SCALE GENOMIC DNA]</scope>
    <source>
        <strain evidence="2 3">JW12</strain>
    </source>
</reference>
<dbReference type="OrthoDB" id="1204817at2"/>
<sequence>MKPLYGLNSPGILLPLIASALAVNCYAESHLISDVIQSSGTGAITLADETALGATVAERMQRLESLRLEHNGKLVFAVDINEAASGTEKAETQAVAIKSAVLTVTINGDSFSYSQYTTRTKYLLAEGNQSAAERSLYYTLLGRTGSSQITGSVSSIAADFDATLSFPLDIDISNASEVTLNIELLKTNGKLGDPELFYDYSNGFEDMAIVDSVDARFLDLEAAGVAEAPGVFDLREEDPAFTQDGYSNEWYAWTAYPSADTYYLVGYEDLFPNLGDYDFNDLIVAYRVEYGVDKYSEISKLRGEAVLVTRGATYNHDWHLRINAPGMSGEISESMFPPTADGLPGADISEPYFVNRQRTFSGNLDLQAFKDTKTIFAPATGCSFTNTEKDCEAVDKFVQGPKYTFSVALDQGVTFSNAEQPPFDPYLFVHRERADGSTFAYEIHLPDKRLAGDRTSNGYQASNNTNDNFTDDNGYPFAMIFSTDWLPLIEGHNISRGYSEFIPFVESSGTRYQDWYLNKDMQSIYDTKEADNSNKWHW</sequence>
<dbReference type="NCBIfam" id="TIGR04456">
    <property type="entry name" value="LruC_dom"/>
    <property type="match status" value="1"/>
</dbReference>
<proteinExistence type="predicted"/>
<evidence type="ECO:0000259" key="1">
    <source>
        <dbReference type="Pfam" id="PF16130"/>
    </source>
</evidence>
<comment type="caution">
    <text evidence="2">The sequence shown here is derived from an EMBL/GenBank/DDBJ whole genome shotgun (WGS) entry which is preliminary data.</text>
</comment>
<dbReference type="STRING" id="1856405.BFC17_01590"/>
<evidence type="ECO:0000313" key="2">
    <source>
        <dbReference type="EMBL" id="OFI32993.1"/>
    </source>
</evidence>
<dbReference type="EMBL" id="MJIC01000015">
    <property type="protein sequence ID" value="OFI32993.1"/>
    <property type="molecule type" value="Genomic_DNA"/>
</dbReference>
<organism evidence="2 3">
    <name type="scientific">Alteromonas lipolytica</name>
    <dbReference type="NCBI Taxonomy" id="1856405"/>
    <lineage>
        <taxon>Bacteria</taxon>
        <taxon>Pseudomonadati</taxon>
        <taxon>Pseudomonadota</taxon>
        <taxon>Gammaproteobacteria</taxon>
        <taxon>Alteromonadales</taxon>
        <taxon>Alteromonadaceae</taxon>
        <taxon>Alteromonas/Salinimonas group</taxon>
        <taxon>Alteromonas</taxon>
    </lineage>
</organism>
<name>A0A1E8FBX1_9ALTE</name>
<dbReference type="AlphaFoldDB" id="A0A1E8FBX1"/>